<dbReference type="Proteomes" id="UP000054937">
    <property type="component" value="Unassembled WGS sequence"/>
</dbReference>
<dbReference type="EMBL" id="LDAU01000131">
    <property type="protein sequence ID" value="KRX03532.1"/>
    <property type="molecule type" value="Genomic_DNA"/>
</dbReference>
<reference evidence="2 3" key="1">
    <citation type="journal article" date="2015" name="Sci. Rep.">
        <title>Genome of the facultative scuticociliatosis pathogen Pseudocohnilembus persalinus provides insight into its virulence through horizontal gene transfer.</title>
        <authorList>
            <person name="Xiong J."/>
            <person name="Wang G."/>
            <person name="Cheng J."/>
            <person name="Tian M."/>
            <person name="Pan X."/>
            <person name="Warren A."/>
            <person name="Jiang C."/>
            <person name="Yuan D."/>
            <person name="Miao W."/>
        </authorList>
    </citation>
    <scope>NUCLEOTIDE SEQUENCE [LARGE SCALE GENOMIC DNA]</scope>
    <source>
        <strain evidence="2">36N120E</strain>
    </source>
</reference>
<evidence type="ECO:0008006" key="4">
    <source>
        <dbReference type="Google" id="ProtNLM"/>
    </source>
</evidence>
<evidence type="ECO:0000256" key="1">
    <source>
        <dbReference type="SAM" id="Phobius"/>
    </source>
</evidence>
<keyword evidence="1" id="KW-1133">Transmembrane helix</keyword>
<accession>A0A0V0QN21</accession>
<dbReference type="InParanoid" id="A0A0V0QN21"/>
<feature type="transmembrane region" description="Helical" evidence="1">
    <location>
        <begin position="99"/>
        <end position="118"/>
    </location>
</feature>
<evidence type="ECO:0000313" key="2">
    <source>
        <dbReference type="EMBL" id="KRX03532.1"/>
    </source>
</evidence>
<comment type="caution">
    <text evidence="2">The sequence shown here is derived from an EMBL/GenBank/DDBJ whole genome shotgun (WGS) entry which is preliminary data.</text>
</comment>
<keyword evidence="1" id="KW-0812">Transmembrane</keyword>
<feature type="transmembrane region" description="Helical" evidence="1">
    <location>
        <begin position="65"/>
        <end position="87"/>
    </location>
</feature>
<sequence length="147" mass="17638">MFNLILNHLRSFSFCLPFHGVFQNTQGFVGYIITKNTFHPKILLQFYLVFFIVENNFSCYLKRVFIFWIYILLKTQFFQCQIIIHFFNIFVIQILIWKTILLLAIGLIFIICIIVLFIETTNSCFQINRFFFSSTPKYALFLIKNTL</sequence>
<dbReference type="AlphaFoldDB" id="A0A0V0QN21"/>
<evidence type="ECO:0000313" key="3">
    <source>
        <dbReference type="Proteomes" id="UP000054937"/>
    </source>
</evidence>
<protein>
    <recommendedName>
        <fullName evidence="4">Transmembrane protein</fullName>
    </recommendedName>
</protein>
<keyword evidence="1" id="KW-0472">Membrane</keyword>
<gene>
    <name evidence="2" type="ORF">PPERSA_02911</name>
</gene>
<name>A0A0V0QN21_PSEPJ</name>
<proteinExistence type="predicted"/>
<organism evidence="2 3">
    <name type="scientific">Pseudocohnilembus persalinus</name>
    <name type="common">Ciliate</name>
    <dbReference type="NCBI Taxonomy" id="266149"/>
    <lineage>
        <taxon>Eukaryota</taxon>
        <taxon>Sar</taxon>
        <taxon>Alveolata</taxon>
        <taxon>Ciliophora</taxon>
        <taxon>Intramacronucleata</taxon>
        <taxon>Oligohymenophorea</taxon>
        <taxon>Scuticociliatia</taxon>
        <taxon>Philasterida</taxon>
        <taxon>Pseudocohnilembidae</taxon>
        <taxon>Pseudocohnilembus</taxon>
    </lineage>
</organism>
<keyword evidence="3" id="KW-1185">Reference proteome</keyword>